<dbReference type="Gene3D" id="3.40.50.620">
    <property type="entry name" value="HUPs"/>
    <property type="match status" value="1"/>
</dbReference>
<dbReference type="Pfam" id="PF00117">
    <property type="entry name" value="GATase"/>
    <property type="match status" value="1"/>
</dbReference>
<dbReference type="InterPro" id="IPR004739">
    <property type="entry name" value="GMP_synth_GATase"/>
</dbReference>
<dbReference type="CDD" id="cd01742">
    <property type="entry name" value="GATase1_GMP_Synthase"/>
    <property type="match status" value="1"/>
</dbReference>
<name>A0A9Q0MCJ2_BLOTA</name>
<dbReference type="AlphaFoldDB" id="A0A9Q0MCJ2"/>
<dbReference type="PRINTS" id="PR00096">
    <property type="entry name" value="GATASE"/>
</dbReference>
<evidence type="ECO:0000256" key="10">
    <source>
        <dbReference type="ARBA" id="ARBA00031356"/>
    </source>
</evidence>
<evidence type="ECO:0000256" key="7">
    <source>
        <dbReference type="ARBA" id="ARBA00022755"/>
    </source>
</evidence>
<dbReference type="Pfam" id="PF02540">
    <property type="entry name" value="NAD_synthase"/>
    <property type="match status" value="1"/>
</dbReference>
<dbReference type="InterPro" id="IPR025777">
    <property type="entry name" value="GMPS_ATP_PPase_dom"/>
</dbReference>
<comment type="pathway">
    <text evidence="1">Purine metabolism; GMP biosynthesis; GMP from XMP (L-Gln route): step 1/1.</text>
</comment>
<dbReference type="PROSITE" id="PS51273">
    <property type="entry name" value="GATASE_TYPE_1"/>
    <property type="match status" value="1"/>
</dbReference>
<evidence type="ECO:0000256" key="5">
    <source>
        <dbReference type="ARBA" id="ARBA00022741"/>
    </source>
</evidence>
<organism evidence="13 14">
    <name type="scientific">Blomia tropicalis</name>
    <name type="common">Mite</name>
    <dbReference type="NCBI Taxonomy" id="40697"/>
    <lineage>
        <taxon>Eukaryota</taxon>
        <taxon>Metazoa</taxon>
        <taxon>Ecdysozoa</taxon>
        <taxon>Arthropoda</taxon>
        <taxon>Chelicerata</taxon>
        <taxon>Arachnida</taxon>
        <taxon>Acari</taxon>
        <taxon>Acariformes</taxon>
        <taxon>Sarcoptiformes</taxon>
        <taxon>Astigmata</taxon>
        <taxon>Glycyphagoidea</taxon>
        <taxon>Echimyopodidae</taxon>
        <taxon>Blomia</taxon>
    </lineage>
</organism>
<dbReference type="FunFam" id="3.30.300.10:FF:000008">
    <property type="entry name" value="GMP synthase [glutamine-hydrolyzing]"/>
    <property type="match status" value="1"/>
</dbReference>
<accession>A0A9Q0MCJ2</accession>
<dbReference type="OMA" id="IWQSFAV"/>
<dbReference type="Proteomes" id="UP001142055">
    <property type="component" value="Chromosome 2"/>
</dbReference>
<dbReference type="PRINTS" id="PR00097">
    <property type="entry name" value="ANTSNTHASEII"/>
</dbReference>
<evidence type="ECO:0000256" key="4">
    <source>
        <dbReference type="ARBA" id="ARBA00022598"/>
    </source>
</evidence>
<dbReference type="Pfam" id="PF00958">
    <property type="entry name" value="GMP_synt_C"/>
    <property type="match status" value="2"/>
</dbReference>
<dbReference type="InterPro" id="IPR017926">
    <property type="entry name" value="GATASE"/>
</dbReference>
<dbReference type="InterPro" id="IPR022310">
    <property type="entry name" value="NAD/GMP_synthase"/>
</dbReference>
<dbReference type="NCBIfam" id="NF000848">
    <property type="entry name" value="PRK00074.1"/>
    <property type="match status" value="1"/>
</dbReference>
<keyword evidence="9" id="KW-0315">Glutamine amidotransferase</keyword>
<keyword evidence="8 11" id="KW-0067">ATP-binding</keyword>
<keyword evidence="7 11" id="KW-0658">Purine biosynthesis</keyword>
<evidence type="ECO:0000256" key="1">
    <source>
        <dbReference type="ARBA" id="ARBA00005153"/>
    </source>
</evidence>
<dbReference type="PRINTS" id="PR00099">
    <property type="entry name" value="CPSGATASE"/>
</dbReference>
<dbReference type="FunFam" id="3.40.50.880:FF:000013">
    <property type="entry name" value="GMP synthase [glutamine-hydrolyzing]"/>
    <property type="match status" value="1"/>
</dbReference>
<comment type="caution">
    <text evidence="13">The sequence shown here is derived from an EMBL/GenBank/DDBJ whole genome shotgun (WGS) entry which is preliminary data.</text>
</comment>
<feature type="binding site" evidence="11">
    <location>
        <begin position="240"/>
        <end position="246"/>
    </location>
    <ligand>
        <name>ATP</name>
        <dbReference type="ChEBI" id="CHEBI:30616"/>
    </ligand>
</feature>
<dbReference type="InterPro" id="IPR029062">
    <property type="entry name" value="Class_I_gatase-like"/>
</dbReference>
<keyword evidence="4" id="KW-0436">Ligase</keyword>
<evidence type="ECO:0000256" key="2">
    <source>
        <dbReference type="ARBA" id="ARBA00011738"/>
    </source>
</evidence>
<dbReference type="SUPFAM" id="SSF52317">
    <property type="entry name" value="Class I glutamine amidotransferase-like"/>
    <property type="match status" value="1"/>
</dbReference>
<evidence type="ECO:0000256" key="3">
    <source>
        <dbReference type="ARBA" id="ARBA00012746"/>
    </source>
</evidence>
<dbReference type="SUPFAM" id="SSF52402">
    <property type="entry name" value="Adenine nucleotide alpha hydrolases-like"/>
    <property type="match status" value="1"/>
</dbReference>
<evidence type="ECO:0000259" key="12">
    <source>
        <dbReference type="PROSITE" id="PS51553"/>
    </source>
</evidence>
<keyword evidence="14" id="KW-1185">Reference proteome</keyword>
<keyword evidence="6 11" id="KW-0332">GMP biosynthesis</keyword>
<protein>
    <recommendedName>
        <fullName evidence="3">GMP synthase (glutamine-hydrolyzing)</fullName>
        <ecNumber evidence="3">6.3.5.2</ecNumber>
    </recommendedName>
    <alternativeName>
        <fullName evidence="10">Glutamine amidotransferase</fullName>
    </alternativeName>
</protein>
<dbReference type="Gene3D" id="3.30.300.10">
    <property type="match status" value="2"/>
</dbReference>
<dbReference type="GO" id="GO:0003921">
    <property type="term" value="F:GMP synthase activity"/>
    <property type="evidence" value="ECO:0007669"/>
    <property type="project" value="InterPro"/>
</dbReference>
<dbReference type="EMBL" id="JAPWDV010000002">
    <property type="protein sequence ID" value="KAJ6221285.1"/>
    <property type="molecule type" value="Genomic_DNA"/>
</dbReference>
<evidence type="ECO:0000256" key="11">
    <source>
        <dbReference type="PROSITE-ProRule" id="PRU00886"/>
    </source>
</evidence>
<dbReference type="SUPFAM" id="SSF54810">
    <property type="entry name" value="GMP synthetase C-terminal dimerisation domain"/>
    <property type="match status" value="2"/>
</dbReference>
<sequence length="697" mass="77273">MLAQNGSTNSNSPKTNGQLHSEKIAILDCGAQYGKLIDRKVRELNVESDILPLNTPAKQIQADQYKAIIISGGPGSVYDNDALPYDKDIFQIGVPVLGICYGFQMLNKEFGGSVERKEGREDGQFTITVDTTNPLFANLDTKQDVLLTHGDSVSKIADGFKVVGTSQNVIVAISNEQRKLYGVQFHPEVDLSTNGKQMMKNFLFNVAGLSGSFTMKSREGECIDYIRKVVGKNKVLMLVSGGVDSTVCAALLHKALSAEQVIAFHIDNGFMRKNESTLVEKSLNDVGLGMKTINASLQFYNATTTIPVRNEPNKKTVTKILCQATDPEEKRKIIGDTFVHIANEIVRDLKLNPSEVFLGQGTLRPDLIESASSLASSKADAIKTHHNDTELVRKLRDDGRVVEPLKDFHKDEVRILGRDLGLPQELVQRHPFPGPGLAVRILCADEPYMEKDFSETNVLLKVIVNYACSLSRKHSLISKIHGVCNEEDLLFLEKISKQYKFTPTLLPIKSVGVQGDKRSYSYVVGLSEDASPDETEESITEKFACLAQLAKLIPRICHNINRVCYIFGESVKCPVVNITHTTLTPNVIDQLREADHIATSELHKHGYGPKVSQMPIILIPIHFDREVAVARHQSCQRSVVIRTFITEDFMTGVPAIPNKQIPFKFFKETAESISKIPGISRVLYDLTPKPPGTTEWE</sequence>
<dbReference type="PANTHER" id="PTHR11922:SF2">
    <property type="entry name" value="GMP SYNTHASE [GLUTAMINE-HYDROLYZING]"/>
    <property type="match status" value="1"/>
</dbReference>
<comment type="subunit">
    <text evidence="2">Homodimer.</text>
</comment>
<evidence type="ECO:0000256" key="8">
    <source>
        <dbReference type="ARBA" id="ARBA00022840"/>
    </source>
</evidence>
<dbReference type="FunFam" id="3.40.50.620:FF:000044">
    <property type="entry name" value="GMP synthase [glutamine-hydrolyzing]"/>
    <property type="match status" value="1"/>
</dbReference>
<dbReference type="Gene3D" id="3.40.50.880">
    <property type="match status" value="1"/>
</dbReference>
<gene>
    <name evidence="13" type="ORF">RDWZM_007097</name>
</gene>
<dbReference type="PROSITE" id="PS51553">
    <property type="entry name" value="GMPS_ATP_PPASE"/>
    <property type="match status" value="1"/>
</dbReference>
<dbReference type="CDD" id="cd01997">
    <property type="entry name" value="GMP_synthase_C"/>
    <property type="match status" value="1"/>
</dbReference>
<evidence type="ECO:0000256" key="9">
    <source>
        <dbReference type="ARBA" id="ARBA00022962"/>
    </source>
</evidence>
<dbReference type="GO" id="GO:0005524">
    <property type="term" value="F:ATP binding"/>
    <property type="evidence" value="ECO:0007669"/>
    <property type="project" value="UniProtKB-UniRule"/>
</dbReference>
<dbReference type="EC" id="6.3.5.2" evidence="3"/>
<dbReference type="InterPro" id="IPR001674">
    <property type="entry name" value="GMP_synth_C"/>
</dbReference>
<keyword evidence="5 11" id="KW-0547">Nucleotide-binding</keyword>
<dbReference type="GO" id="GO:0005829">
    <property type="term" value="C:cytosol"/>
    <property type="evidence" value="ECO:0007669"/>
    <property type="project" value="TreeGrafter"/>
</dbReference>
<evidence type="ECO:0000313" key="14">
    <source>
        <dbReference type="Proteomes" id="UP001142055"/>
    </source>
</evidence>
<proteinExistence type="predicted"/>
<evidence type="ECO:0000313" key="13">
    <source>
        <dbReference type="EMBL" id="KAJ6221285.1"/>
    </source>
</evidence>
<evidence type="ECO:0000256" key="6">
    <source>
        <dbReference type="ARBA" id="ARBA00022749"/>
    </source>
</evidence>
<dbReference type="NCBIfam" id="TIGR00888">
    <property type="entry name" value="guaA_Nterm"/>
    <property type="match status" value="1"/>
</dbReference>
<dbReference type="InterPro" id="IPR014729">
    <property type="entry name" value="Rossmann-like_a/b/a_fold"/>
</dbReference>
<feature type="domain" description="GMPS ATP-PPase" evidence="12">
    <location>
        <begin position="213"/>
        <end position="429"/>
    </location>
</feature>
<dbReference type="PANTHER" id="PTHR11922">
    <property type="entry name" value="GMP SYNTHASE-RELATED"/>
    <property type="match status" value="1"/>
</dbReference>
<reference evidence="13" key="1">
    <citation type="submission" date="2022-12" db="EMBL/GenBank/DDBJ databases">
        <title>Genome assemblies of Blomia tropicalis.</title>
        <authorList>
            <person name="Cui Y."/>
        </authorList>
    </citation>
    <scope>NUCLEOTIDE SEQUENCE</scope>
    <source>
        <tissue evidence="13">Adult mites</tissue>
    </source>
</reference>